<comment type="caution">
    <text evidence="1">The sequence shown here is derived from an EMBL/GenBank/DDBJ whole genome shotgun (WGS) entry which is preliminary data.</text>
</comment>
<name>A0A480AAU2_9CYAN</name>
<reference evidence="2" key="1">
    <citation type="submission" date="2019-02" db="EMBL/GenBank/DDBJ databases">
        <title>Draft genome sequence of Dolichospermum planctonicum NIES-80.</title>
        <authorList>
            <person name="Yamaguchi H."/>
            <person name="Suzuki S."/>
            <person name="Kawachi M."/>
        </authorList>
    </citation>
    <scope>NUCLEOTIDE SEQUENCE [LARGE SCALE GENOMIC DNA]</scope>
    <source>
        <strain evidence="2">NIES-80</strain>
    </source>
</reference>
<dbReference type="AlphaFoldDB" id="A0A480AAU2"/>
<proteinExistence type="predicted"/>
<organism evidence="1 2">
    <name type="scientific">Dolichospermum planctonicum</name>
    <dbReference type="NCBI Taxonomy" id="136072"/>
    <lineage>
        <taxon>Bacteria</taxon>
        <taxon>Bacillati</taxon>
        <taxon>Cyanobacteriota</taxon>
        <taxon>Cyanophyceae</taxon>
        <taxon>Nostocales</taxon>
        <taxon>Aphanizomenonaceae</taxon>
        <taxon>Dolichospermum</taxon>
    </lineage>
</organism>
<evidence type="ECO:0000313" key="1">
    <source>
        <dbReference type="EMBL" id="GCL40438.1"/>
    </source>
</evidence>
<gene>
    <name evidence="1" type="ORF">NIES80_01240</name>
</gene>
<dbReference type="Proteomes" id="UP000299367">
    <property type="component" value="Unassembled WGS sequence"/>
</dbReference>
<sequence length="63" mass="7219">MCMDMCIIHYIPATTYKLPSCTSSNPGHPDFDKKYELNILIMLGCVPESKLRITNIWIQVSKD</sequence>
<accession>A0A480AAU2</accession>
<evidence type="ECO:0000313" key="2">
    <source>
        <dbReference type="Proteomes" id="UP000299367"/>
    </source>
</evidence>
<protein>
    <submittedName>
        <fullName evidence="1">Uncharacterized protein</fullName>
    </submittedName>
</protein>
<dbReference type="EMBL" id="BJCF01000001">
    <property type="protein sequence ID" value="GCL40438.1"/>
    <property type="molecule type" value="Genomic_DNA"/>
</dbReference>